<keyword evidence="2" id="KW-0812">Transmembrane</keyword>
<feature type="signal peptide" evidence="3">
    <location>
        <begin position="1"/>
        <end position="26"/>
    </location>
</feature>
<feature type="compositionally biased region" description="Low complexity" evidence="1">
    <location>
        <begin position="384"/>
        <end position="393"/>
    </location>
</feature>
<keyword evidence="2" id="KW-0472">Membrane</keyword>
<gene>
    <name evidence="4" type="ORF">CUNI_LOCUS14753</name>
</gene>
<feature type="region of interest" description="Disordered" evidence="1">
    <location>
        <begin position="488"/>
        <end position="519"/>
    </location>
</feature>
<feature type="region of interest" description="Disordered" evidence="1">
    <location>
        <begin position="424"/>
        <end position="472"/>
    </location>
</feature>
<sequence length="586" mass="64679">MLSMTLRDCRMLTLALLMLCLGSEHAAFLTNERGVIGNATNETISLPDNFHLVLSLKGAVNQFDANITFNKLAFETLYGCLCLKDTYSCSGNVTFIYGTGYNYNTDNITRVPTNTAATMSTIYKCDIPNFGFLSNNRGGHFTCTRAVSAESECTTSYWSVYIGQCDLGSANVIWNPSHQATWKYTSYKNNSKRDIISSLLCSADTNSSYVDTTLVTSPNDLITSPRDGDTTTNVLTTATTTNPTQAHSKSDSNEGAVIGGAVAAVVVFTTLFVAGVVWSCILFRKKKKDMSTLVEQSKQNNRKPLPDIPTRNSKPARLYGIPELGIKPEDIPRCNHSRRKDDDDTISSIYDVIGSGVYENDISINGNTSIINNNNRDEKDRANNHVINNNTNNKSPFGSCTSFDKAFSLTVTNGDFVPGYSKLGSKDNNIHNAHNQLQVPKPDMKRRQRQPIPTEESLPGSQDSTGQESSGFSLGRYFQENYNFLNRPAEIRREDNPNNKLDVPSEENNGKQNNTRNSELVYPANNGEYGSDGTPYFKVDKYGFPYDSIESGGTFKSEDSLQGSLIEPRDSQSVCYVSISDRSICK</sequence>
<feature type="transmembrane region" description="Helical" evidence="2">
    <location>
        <begin position="257"/>
        <end position="283"/>
    </location>
</feature>
<name>A0A8S3ZN62_9EUPU</name>
<organism evidence="4 5">
    <name type="scientific">Candidula unifasciata</name>
    <dbReference type="NCBI Taxonomy" id="100452"/>
    <lineage>
        <taxon>Eukaryota</taxon>
        <taxon>Metazoa</taxon>
        <taxon>Spiralia</taxon>
        <taxon>Lophotrochozoa</taxon>
        <taxon>Mollusca</taxon>
        <taxon>Gastropoda</taxon>
        <taxon>Heterobranchia</taxon>
        <taxon>Euthyneura</taxon>
        <taxon>Panpulmonata</taxon>
        <taxon>Eupulmonata</taxon>
        <taxon>Stylommatophora</taxon>
        <taxon>Helicina</taxon>
        <taxon>Helicoidea</taxon>
        <taxon>Geomitridae</taxon>
        <taxon>Candidula</taxon>
    </lineage>
</organism>
<feature type="region of interest" description="Disordered" evidence="1">
    <location>
        <begin position="294"/>
        <end position="318"/>
    </location>
</feature>
<reference evidence="4" key="1">
    <citation type="submission" date="2021-04" db="EMBL/GenBank/DDBJ databases">
        <authorList>
            <consortium name="Molecular Ecology Group"/>
        </authorList>
    </citation>
    <scope>NUCLEOTIDE SEQUENCE</scope>
</reference>
<feature type="chain" id="PRO_5035900901" evidence="3">
    <location>
        <begin position="27"/>
        <end position="586"/>
    </location>
</feature>
<dbReference type="EMBL" id="CAJHNH020003391">
    <property type="protein sequence ID" value="CAG5129195.1"/>
    <property type="molecule type" value="Genomic_DNA"/>
</dbReference>
<protein>
    <submittedName>
        <fullName evidence="4">Uncharacterized protein</fullName>
    </submittedName>
</protein>
<accession>A0A8S3ZN62</accession>
<evidence type="ECO:0000313" key="5">
    <source>
        <dbReference type="Proteomes" id="UP000678393"/>
    </source>
</evidence>
<keyword evidence="3" id="KW-0732">Signal</keyword>
<feature type="compositionally biased region" description="Polar residues" evidence="1">
    <location>
        <begin position="459"/>
        <end position="472"/>
    </location>
</feature>
<proteinExistence type="predicted"/>
<evidence type="ECO:0000256" key="3">
    <source>
        <dbReference type="SAM" id="SignalP"/>
    </source>
</evidence>
<keyword evidence="2" id="KW-1133">Transmembrane helix</keyword>
<dbReference type="AlphaFoldDB" id="A0A8S3ZN62"/>
<keyword evidence="5" id="KW-1185">Reference proteome</keyword>
<feature type="compositionally biased region" description="Polar residues" evidence="1">
    <location>
        <begin position="506"/>
        <end position="518"/>
    </location>
</feature>
<dbReference type="Proteomes" id="UP000678393">
    <property type="component" value="Unassembled WGS sequence"/>
</dbReference>
<comment type="caution">
    <text evidence="4">The sequence shown here is derived from an EMBL/GenBank/DDBJ whole genome shotgun (WGS) entry which is preliminary data.</text>
</comment>
<feature type="region of interest" description="Disordered" evidence="1">
    <location>
        <begin position="375"/>
        <end position="398"/>
    </location>
</feature>
<evidence type="ECO:0000256" key="1">
    <source>
        <dbReference type="SAM" id="MobiDB-lite"/>
    </source>
</evidence>
<evidence type="ECO:0000313" key="4">
    <source>
        <dbReference type="EMBL" id="CAG5129195.1"/>
    </source>
</evidence>
<evidence type="ECO:0000256" key="2">
    <source>
        <dbReference type="SAM" id="Phobius"/>
    </source>
</evidence>